<dbReference type="PROSITE" id="PS00333">
    <property type="entry name" value="DNA_LIGASE_A2"/>
    <property type="match status" value="1"/>
</dbReference>
<comment type="similarity">
    <text evidence="1">Belongs to the ATP-dependent DNA ligase family.</text>
</comment>
<evidence type="ECO:0000313" key="13">
    <source>
        <dbReference type="Proteomes" id="UP000759131"/>
    </source>
</evidence>
<keyword evidence="7" id="KW-0067">ATP-binding</keyword>
<dbReference type="InterPro" id="IPR050191">
    <property type="entry name" value="ATP-dep_DNA_ligase"/>
</dbReference>
<feature type="domain" description="ATP-dependent DNA ligase family profile" evidence="11">
    <location>
        <begin position="342"/>
        <end position="455"/>
    </location>
</feature>
<reference evidence="12" key="1">
    <citation type="submission" date="2020-11" db="EMBL/GenBank/DDBJ databases">
        <authorList>
            <person name="Tran Van P."/>
        </authorList>
    </citation>
    <scope>NUCLEOTIDE SEQUENCE</scope>
</reference>
<keyword evidence="13" id="KW-1185">Reference proteome</keyword>
<evidence type="ECO:0000256" key="10">
    <source>
        <dbReference type="ARBA" id="ARBA00023306"/>
    </source>
</evidence>
<dbReference type="Gene3D" id="1.10.3260.10">
    <property type="entry name" value="DNA ligase, ATP-dependent, N-terminal domain"/>
    <property type="match status" value="1"/>
</dbReference>
<dbReference type="SUPFAM" id="SSF56091">
    <property type="entry name" value="DNA ligase/mRNA capping enzyme, catalytic domain"/>
    <property type="match status" value="1"/>
</dbReference>
<dbReference type="InterPro" id="IPR012310">
    <property type="entry name" value="DNA_ligase_ATP-dep_cent"/>
</dbReference>
<evidence type="ECO:0000256" key="9">
    <source>
        <dbReference type="ARBA" id="ARBA00023204"/>
    </source>
</evidence>
<dbReference type="SUPFAM" id="SSF117018">
    <property type="entry name" value="ATP-dependent DNA ligase DNA-binding domain"/>
    <property type="match status" value="1"/>
</dbReference>
<evidence type="ECO:0000256" key="5">
    <source>
        <dbReference type="ARBA" id="ARBA00022741"/>
    </source>
</evidence>
<keyword evidence="3" id="KW-0132">Cell division</keyword>
<dbReference type="PANTHER" id="PTHR45674">
    <property type="entry name" value="DNA LIGASE 1/3 FAMILY MEMBER"/>
    <property type="match status" value="1"/>
</dbReference>
<dbReference type="Proteomes" id="UP000759131">
    <property type="component" value="Unassembled WGS sequence"/>
</dbReference>
<evidence type="ECO:0000313" key="12">
    <source>
        <dbReference type="EMBL" id="CAD7632754.1"/>
    </source>
</evidence>
<name>A0A7R9L2M0_9ACAR</name>
<accession>A0A7R9L2M0</accession>
<organism evidence="12">
    <name type="scientific">Medioppia subpectinata</name>
    <dbReference type="NCBI Taxonomy" id="1979941"/>
    <lineage>
        <taxon>Eukaryota</taxon>
        <taxon>Metazoa</taxon>
        <taxon>Ecdysozoa</taxon>
        <taxon>Arthropoda</taxon>
        <taxon>Chelicerata</taxon>
        <taxon>Arachnida</taxon>
        <taxon>Acari</taxon>
        <taxon>Acariformes</taxon>
        <taxon>Sarcoptiformes</taxon>
        <taxon>Oribatida</taxon>
        <taxon>Brachypylina</taxon>
        <taxon>Oppioidea</taxon>
        <taxon>Oppiidae</taxon>
        <taxon>Medioppia</taxon>
    </lineage>
</organism>
<dbReference type="GO" id="GO:0005524">
    <property type="term" value="F:ATP binding"/>
    <property type="evidence" value="ECO:0007669"/>
    <property type="project" value="UniProtKB-KW"/>
</dbReference>
<dbReference type="GO" id="GO:0006310">
    <property type="term" value="P:DNA recombination"/>
    <property type="evidence" value="ECO:0007669"/>
    <property type="project" value="UniProtKB-KW"/>
</dbReference>
<dbReference type="Gene3D" id="3.30.470.30">
    <property type="entry name" value="DNA ligase/mRNA capping enzyme"/>
    <property type="match status" value="2"/>
</dbReference>
<dbReference type="Pfam" id="PF04679">
    <property type="entry name" value="DNA_ligase_A_C"/>
    <property type="match status" value="1"/>
</dbReference>
<sequence>IEFLEFCNVLENIANTTKRLEIQKCLGNFLKSVIRRDKESLIPILFLSSATVYPQFTNIELGIGDFTIQNTVCEATGLSIKSVRSALIKSGDLGTIAMERRVAQLIIVKIHLTCWDVFEKLKAIARSTGRSSTNLKRNIMLSLINVASPLETKYLIRLFETKLKIGLALQTILISISEAFDCMDCQIVKSAYNKNPDFSNLIKLIFKFGIENLEQYSKIMPGIPLKPMLATPTNNLTKAFSKFEGSKFISEYKYDGERVQIHSSGKISTAEDMDGLKNIEVGSINSEFTNTKIFSRNIEDISIKFPDIVELKLSEKSFILDGEAVAFSDGKIQPFQLLSTRKRKNIDKIEVQGVIGFDTSGTKGRFQFAKYEICKSLDDIDSIFKSSIESCCEGLMLKSLECLYKPSHRSNSWVKLKKDYLDNLGDTIDLVVIGAFYGKGKRTGMYGGFLLAVFNDETEKYEAICKIGTGFSDENLMNFYNKLVTAIDNSEIESTITPDVWVKPVIVWEVKAASLSLSPLYSAGMIDGKGISLRFPRFIREREDKGPKDATSSSQIVRMYADEVNGVDEDDEFN</sequence>
<keyword evidence="5" id="KW-0547">Nucleotide-binding</keyword>
<dbReference type="InterPro" id="IPR012340">
    <property type="entry name" value="NA-bd_OB-fold"/>
</dbReference>
<keyword evidence="10" id="KW-0131">Cell cycle</keyword>
<dbReference type="InterPro" id="IPR036599">
    <property type="entry name" value="DNA_ligase_N_sf"/>
</dbReference>
<dbReference type="PROSITE" id="PS00697">
    <property type="entry name" value="DNA_LIGASE_A1"/>
    <property type="match status" value="1"/>
</dbReference>
<dbReference type="FunFam" id="2.40.50.140:FF:000062">
    <property type="entry name" value="DNA ligase"/>
    <property type="match status" value="1"/>
</dbReference>
<dbReference type="InterPro" id="IPR016059">
    <property type="entry name" value="DNA_ligase_ATP-dep_CS"/>
</dbReference>
<dbReference type="PANTHER" id="PTHR45674:SF4">
    <property type="entry name" value="DNA LIGASE 1"/>
    <property type="match status" value="1"/>
</dbReference>
<gene>
    <name evidence="12" type="ORF">OSB1V03_LOCUS13156</name>
</gene>
<dbReference type="CDD" id="cd07969">
    <property type="entry name" value="OBF_DNA_ligase_I"/>
    <property type="match status" value="1"/>
</dbReference>
<dbReference type="PROSITE" id="PS50160">
    <property type="entry name" value="DNA_LIGASE_A3"/>
    <property type="match status" value="1"/>
</dbReference>
<dbReference type="GO" id="GO:0003677">
    <property type="term" value="F:DNA binding"/>
    <property type="evidence" value="ECO:0007669"/>
    <property type="project" value="InterPro"/>
</dbReference>
<keyword evidence="4" id="KW-0235">DNA replication</keyword>
<evidence type="ECO:0000256" key="1">
    <source>
        <dbReference type="ARBA" id="ARBA00007572"/>
    </source>
</evidence>
<dbReference type="GO" id="GO:0003910">
    <property type="term" value="F:DNA ligase (ATP) activity"/>
    <property type="evidence" value="ECO:0007669"/>
    <property type="project" value="InterPro"/>
</dbReference>
<dbReference type="GO" id="GO:0006281">
    <property type="term" value="P:DNA repair"/>
    <property type="evidence" value="ECO:0007669"/>
    <property type="project" value="UniProtKB-KW"/>
</dbReference>
<keyword evidence="6" id="KW-0227">DNA damage</keyword>
<dbReference type="OrthoDB" id="206088at2759"/>
<feature type="non-terminal residue" evidence="12">
    <location>
        <position position="574"/>
    </location>
</feature>
<keyword evidence="8" id="KW-0233">DNA recombination</keyword>
<dbReference type="Pfam" id="PF04675">
    <property type="entry name" value="DNA_ligase_A_N"/>
    <property type="match status" value="1"/>
</dbReference>
<proteinExistence type="inferred from homology"/>
<dbReference type="AlphaFoldDB" id="A0A7R9L2M0"/>
<dbReference type="GO" id="GO:0006273">
    <property type="term" value="P:lagging strand elongation"/>
    <property type="evidence" value="ECO:0007669"/>
    <property type="project" value="TreeGrafter"/>
</dbReference>
<evidence type="ECO:0000256" key="3">
    <source>
        <dbReference type="ARBA" id="ARBA00022618"/>
    </source>
</evidence>
<dbReference type="InterPro" id="IPR012309">
    <property type="entry name" value="DNA_ligase_ATP-dep_C"/>
</dbReference>
<evidence type="ECO:0000256" key="6">
    <source>
        <dbReference type="ARBA" id="ARBA00022763"/>
    </source>
</evidence>
<dbReference type="SUPFAM" id="SSF50249">
    <property type="entry name" value="Nucleic acid-binding proteins"/>
    <property type="match status" value="1"/>
</dbReference>
<dbReference type="Pfam" id="PF01068">
    <property type="entry name" value="DNA_ligase_A_M"/>
    <property type="match status" value="3"/>
</dbReference>
<evidence type="ECO:0000256" key="2">
    <source>
        <dbReference type="ARBA" id="ARBA00022598"/>
    </source>
</evidence>
<dbReference type="InterPro" id="IPR012308">
    <property type="entry name" value="DNA_ligase_ATP-dep_N"/>
</dbReference>
<evidence type="ECO:0000256" key="4">
    <source>
        <dbReference type="ARBA" id="ARBA00022705"/>
    </source>
</evidence>
<evidence type="ECO:0000259" key="11">
    <source>
        <dbReference type="PROSITE" id="PS50160"/>
    </source>
</evidence>
<dbReference type="EMBL" id="CAJPIZ010011503">
    <property type="protein sequence ID" value="CAG2113184.1"/>
    <property type="molecule type" value="Genomic_DNA"/>
</dbReference>
<protein>
    <recommendedName>
        <fullName evidence="11">ATP-dependent DNA ligase family profile domain-containing protein</fullName>
    </recommendedName>
</protein>
<dbReference type="GO" id="GO:0051301">
    <property type="term" value="P:cell division"/>
    <property type="evidence" value="ECO:0007669"/>
    <property type="project" value="UniProtKB-KW"/>
</dbReference>
<feature type="non-terminal residue" evidence="12">
    <location>
        <position position="1"/>
    </location>
</feature>
<dbReference type="EMBL" id="OC866078">
    <property type="protein sequence ID" value="CAD7632754.1"/>
    <property type="molecule type" value="Genomic_DNA"/>
</dbReference>
<dbReference type="Gene3D" id="2.40.50.140">
    <property type="entry name" value="Nucleic acid-binding proteins"/>
    <property type="match status" value="1"/>
</dbReference>
<evidence type="ECO:0000256" key="8">
    <source>
        <dbReference type="ARBA" id="ARBA00023172"/>
    </source>
</evidence>
<evidence type="ECO:0000256" key="7">
    <source>
        <dbReference type="ARBA" id="ARBA00022840"/>
    </source>
</evidence>
<keyword evidence="2" id="KW-0436">Ligase</keyword>
<keyword evidence="9" id="KW-0234">DNA repair</keyword>